<comment type="caution">
    <text evidence="2">The sequence shown here is derived from an EMBL/GenBank/DDBJ whole genome shotgun (WGS) entry which is preliminary data.</text>
</comment>
<protein>
    <recommendedName>
        <fullName evidence="1">Card1 endonuclease domain-containing protein</fullName>
    </recommendedName>
</protein>
<dbReference type="OrthoDB" id="8477283at2"/>
<dbReference type="GO" id="GO:0003676">
    <property type="term" value="F:nucleic acid binding"/>
    <property type="evidence" value="ECO:0007669"/>
    <property type="project" value="InterPro"/>
</dbReference>
<dbReference type="SUPFAM" id="SSF52980">
    <property type="entry name" value="Restriction endonuclease-like"/>
    <property type="match status" value="1"/>
</dbReference>
<dbReference type="RefSeq" id="WP_047872370.1">
    <property type="nucleotide sequence ID" value="NZ_BMYC01000020.1"/>
</dbReference>
<organism evidence="2 4">
    <name type="scientific">Photobacterium aphoticum</name>
    <dbReference type="NCBI Taxonomy" id="754436"/>
    <lineage>
        <taxon>Bacteria</taxon>
        <taxon>Pseudomonadati</taxon>
        <taxon>Pseudomonadota</taxon>
        <taxon>Gammaproteobacteria</taxon>
        <taxon>Vibrionales</taxon>
        <taxon>Vibrionaceae</taxon>
        <taxon>Photobacterium</taxon>
    </lineage>
</organism>
<dbReference type="Pfam" id="PF09002">
    <property type="entry name" value="Card1_endonuc"/>
    <property type="match status" value="1"/>
</dbReference>
<dbReference type="STRING" id="754436.JCM19237_4328"/>
<dbReference type="EMBL" id="BBMN01000005">
    <property type="protein sequence ID" value="GAL04962.1"/>
    <property type="molecule type" value="Genomic_DNA"/>
</dbReference>
<dbReference type="Proteomes" id="UP000036426">
    <property type="component" value="Unassembled WGS sequence"/>
</dbReference>
<dbReference type="PATRIC" id="fig|754436.4.peg.77"/>
<dbReference type="InterPro" id="IPR011335">
    <property type="entry name" value="Restrct_endonuc-II-like"/>
</dbReference>
<feature type="domain" description="Card1 endonuclease" evidence="1">
    <location>
        <begin position="241"/>
        <end position="379"/>
    </location>
</feature>
<keyword evidence="5" id="KW-1185">Reference proteome</keyword>
<dbReference type="AlphaFoldDB" id="A0A090RBM7"/>
<dbReference type="eggNOG" id="COG4006">
    <property type="taxonomic scope" value="Bacteria"/>
</dbReference>
<dbReference type="InterPro" id="IPR015093">
    <property type="entry name" value="Card1_endonucl_dom"/>
</dbReference>
<reference evidence="3 5" key="2">
    <citation type="submission" date="2015-05" db="EMBL/GenBank/DDBJ databases">
        <title>Photobacterium galathea sp. nov.</title>
        <authorList>
            <person name="Machado H."/>
            <person name="Gram L."/>
        </authorList>
    </citation>
    <scope>NUCLEOTIDE SEQUENCE [LARGE SCALE GENOMIC DNA]</scope>
    <source>
        <strain evidence="3 5">DSM 25995</strain>
    </source>
</reference>
<evidence type="ECO:0000259" key="1">
    <source>
        <dbReference type="Pfam" id="PF09002"/>
    </source>
</evidence>
<dbReference type="EMBL" id="LDOV01000001">
    <property type="protein sequence ID" value="KLV03024.1"/>
    <property type="molecule type" value="Genomic_DNA"/>
</dbReference>
<dbReference type="Gene3D" id="1.10.10.680">
    <property type="entry name" value="Hypothetical protein VC1899 (Restriction endonuclease-like)"/>
    <property type="match status" value="1"/>
</dbReference>
<dbReference type="InterPro" id="IPR011856">
    <property type="entry name" value="tRNA_endonuc-like_dom_sf"/>
</dbReference>
<evidence type="ECO:0000313" key="4">
    <source>
        <dbReference type="Proteomes" id="UP000029227"/>
    </source>
</evidence>
<evidence type="ECO:0000313" key="3">
    <source>
        <dbReference type="EMBL" id="KLV03024.1"/>
    </source>
</evidence>
<dbReference type="Proteomes" id="UP000029227">
    <property type="component" value="Unassembled WGS sequence"/>
</dbReference>
<reference evidence="2 4" key="1">
    <citation type="journal article" date="2014" name="Genome Announc.">
        <title>Draft Genome Sequences of Two Vibrionaceae Species, Vibrio ponticus C121 and Photobacterium aphoticum C119, Isolated as Coral Reef Microbiota.</title>
        <authorList>
            <person name="Al-saari N."/>
            <person name="Meirelles P.M."/>
            <person name="Mino S."/>
            <person name="Suda W."/>
            <person name="Oshima K."/>
            <person name="Hattori M."/>
            <person name="Ohkuma M."/>
            <person name="Thompson F.L."/>
            <person name="Gomez-Gil B."/>
            <person name="Sawabe T."/>
            <person name="Sawabe T."/>
        </authorList>
    </citation>
    <scope>NUCLEOTIDE SEQUENCE [LARGE SCALE GENOMIC DNA]</scope>
    <source>
        <strain evidence="2 4">JCM 19237</strain>
    </source>
</reference>
<proteinExistence type="predicted"/>
<dbReference type="Gene3D" id="3.40.1350.10">
    <property type="match status" value="1"/>
</dbReference>
<evidence type="ECO:0000313" key="5">
    <source>
        <dbReference type="Proteomes" id="UP000036426"/>
    </source>
</evidence>
<gene>
    <name evidence="3" type="ORF">ABT58_00355</name>
    <name evidence="2" type="ORF">JCM19237_4328</name>
</gene>
<name>A0A090RBM7_9GAMM</name>
<evidence type="ECO:0000313" key="2">
    <source>
        <dbReference type="EMBL" id="GAL04962.1"/>
    </source>
</evidence>
<accession>A0A090RBM7</accession>
<sequence>MITHVGIIDQDPVRLITPLLDHGIPADKMIFIGTESQRDQYERLASILTPRNIAAEFCIIPDSINITCIRARIVELAETLKEEGNEVWFNASCGLRHRLLSAYEVFRTYHWPIYVIEPFSDEMCWLYPAGRPQQQVEDRIQLTDYLTIFGARSELPEHNVPEALNEQLWELGQRWASSALELGPGLATLNYLATTCRKEQKLDVELSEKQQGYKELNTLLTDLEETGLATYHDGILTFKHEEARRFANGEWLENLVHSTVRAIQNDLPTIQDHSLGVQVYRKIGEREVRNELDVATVVNNKLHIIECKTKGMRDDGDDTLYKLESLRDLLGGLQARAMLVSFRPLRHHDLVRAQDLGLAIIGPEQLGDLQSHLYDWFKAAGGQAHKIMGDCTVGDC</sequence>
<dbReference type="CDD" id="cd22364">
    <property type="entry name" value="VC1899-like"/>
    <property type="match status" value="1"/>
</dbReference>
<dbReference type="Gene3D" id="3.40.50.10770">
    <property type="entry name" value="Hypothetical protein VC1899 like domain (Restriction endonuclease-like)"/>
    <property type="match status" value="1"/>
</dbReference>